<evidence type="ECO:0000313" key="9">
    <source>
        <dbReference type="Proteomes" id="UP000054314"/>
    </source>
</evidence>
<name>A0A0A0BMR3_9CELL</name>
<comment type="subcellular location">
    <subcellularLocation>
        <location evidence="1">Cell membrane</location>
        <topology evidence="1">Multi-pass membrane protein</topology>
    </subcellularLocation>
</comment>
<keyword evidence="9" id="KW-1185">Reference proteome</keyword>
<feature type="transmembrane region" description="Helical" evidence="7">
    <location>
        <begin position="49"/>
        <end position="67"/>
    </location>
</feature>
<sequence length="278" mass="29513">MSPPPTWRTRLTAVARHPRVGLAGKAALAATLSWWVALQLPDPASTYAFYAPFGAVATMYPTVVGSFRESVRSLAAITLGALLALAVDAALGPGVLVVGLVVVLGVLLGGLRALGDHRVYVPVVGLFVLVLGQGHELDYAAAYAGLFALGAAVAMGVNALLPSFPLRLVDGALAGLRAGLVSHLLYLAEQLDERLDGDGHGEREDEVERQGVGRPHLAEPTARARDVVDHLLEAARANRRARRHLPAVRAAQDGFRALERVGLLVEDLYDLLEDRPWG</sequence>
<evidence type="ECO:0000256" key="3">
    <source>
        <dbReference type="ARBA" id="ARBA00022692"/>
    </source>
</evidence>
<evidence type="ECO:0008006" key="10">
    <source>
        <dbReference type="Google" id="ProtNLM"/>
    </source>
</evidence>
<evidence type="ECO:0000256" key="7">
    <source>
        <dbReference type="SAM" id="Phobius"/>
    </source>
</evidence>
<dbReference type="OrthoDB" id="3579456at2"/>
<feature type="region of interest" description="Disordered" evidence="6">
    <location>
        <begin position="196"/>
        <end position="219"/>
    </location>
</feature>
<reference evidence="8 9" key="1">
    <citation type="submission" date="2013-08" db="EMBL/GenBank/DDBJ databases">
        <title>Genome sequencing of Cellulomonas bogoriensis 69B4.</title>
        <authorList>
            <person name="Chen F."/>
            <person name="Li Y."/>
            <person name="Wang G."/>
        </authorList>
    </citation>
    <scope>NUCLEOTIDE SEQUENCE [LARGE SCALE GENOMIC DNA]</scope>
    <source>
        <strain evidence="8 9">69B4</strain>
    </source>
</reference>
<keyword evidence="5 7" id="KW-0472">Membrane</keyword>
<dbReference type="AlphaFoldDB" id="A0A0A0BMR3"/>
<protein>
    <recommendedName>
        <fullName evidence="10">FUSC family protein</fullName>
    </recommendedName>
</protein>
<dbReference type="GO" id="GO:0005886">
    <property type="term" value="C:plasma membrane"/>
    <property type="evidence" value="ECO:0007669"/>
    <property type="project" value="UniProtKB-SubCell"/>
</dbReference>
<feature type="non-terminal residue" evidence="8">
    <location>
        <position position="278"/>
    </location>
</feature>
<feature type="compositionally biased region" description="Basic and acidic residues" evidence="6">
    <location>
        <begin position="196"/>
        <end position="211"/>
    </location>
</feature>
<gene>
    <name evidence="8" type="ORF">N869_12240</name>
</gene>
<dbReference type="Proteomes" id="UP000054314">
    <property type="component" value="Unassembled WGS sequence"/>
</dbReference>
<feature type="transmembrane region" description="Helical" evidence="7">
    <location>
        <begin position="97"/>
        <end position="114"/>
    </location>
</feature>
<comment type="caution">
    <text evidence="8">The sequence shown here is derived from an EMBL/GenBank/DDBJ whole genome shotgun (WGS) entry which is preliminary data.</text>
</comment>
<evidence type="ECO:0000256" key="5">
    <source>
        <dbReference type="ARBA" id="ARBA00023136"/>
    </source>
</evidence>
<dbReference type="RefSeq" id="WP_052105660.1">
    <property type="nucleotide sequence ID" value="NZ_AXCZ01000383.1"/>
</dbReference>
<keyword evidence="4 7" id="KW-1133">Transmembrane helix</keyword>
<proteinExistence type="predicted"/>
<evidence type="ECO:0000313" key="8">
    <source>
        <dbReference type="EMBL" id="KGM08359.1"/>
    </source>
</evidence>
<dbReference type="InterPro" id="IPR010343">
    <property type="entry name" value="ArAE_1"/>
</dbReference>
<evidence type="ECO:0000256" key="1">
    <source>
        <dbReference type="ARBA" id="ARBA00004651"/>
    </source>
</evidence>
<accession>A0A0A0BMR3</accession>
<dbReference type="Pfam" id="PF06081">
    <property type="entry name" value="ArAE_1"/>
    <property type="match status" value="1"/>
</dbReference>
<evidence type="ECO:0000256" key="6">
    <source>
        <dbReference type="SAM" id="MobiDB-lite"/>
    </source>
</evidence>
<dbReference type="EMBL" id="AXCZ01000383">
    <property type="protein sequence ID" value="KGM08359.1"/>
    <property type="molecule type" value="Genomic_DNA"/>
</dbReference>
<keyword evidence="3 7" id="KW-0812">Transmembrane</keyword>
<evidence type="ECO:0000256" key="2">
    <source>
        <dbReference type="ARBA" id="ARBA00022475"/>
    </source>
</evidence>
<evidence type="ECO:0000256" key="4">
    <source>
        <dbReference type="ARBA" id="ARBA00022989"/>
    </source>
</evidence>
<organism evidence="8 9">
    <name type="scientific">Cellulomonas bogoriensis 69B4 = DSM 16987</name>
    <dbReference type="NCBI Taxonomy" id="1386082"/>
    <lineage>
        <taxon>Bacteria</taxon>
        <taxon>Bacillati</taxon>
        <taxon>Actinomycetota</taxon>
        <taxon>Actinomycetes</taxon>
        <taxon>Micrococcales</taxon>
        <taxon>Cellulomonadaceae</taxon>
        <taxon>Cellulomonas</taxon>
    </lineage>
</organism>
<feature type="transmembrane region" description="Helical" evidence="7">
    <location>
        <begin position="141"/>
        <end position="161"/>
    </location>
</feature>
<feature type="transmembrane region" description="Helical" evidence="7">
    <location>
        <begin position="20"/>
        <end position="37"/>
    </location>
</feature>
<keyword evidence="2" id="KW-1003">Cell membrane</keyword>